<reference evidence="1 2" key="1">
    <citation type="journal article" date="2021" name="Commun. Biol.">
        <title>The genome of Shorea leprosula (Dipterocarpaceae) highlights the ecological relevance of drought in aseasonal tropical rainforests.</title>
        <authorList>
            <person name="Ng K.K.S."/>
            <person name="Kobayashi M.J."/>
            <person name="Fawcett J.A."/>
            <person name="Hatakeyama M."/>
            <person name="Paape T."/>
            <person name="Ng C.H."/>
            <person name="Ang C.C."/>
            <person name="Tnah L.H."/>
            <person name="Lee C.T."/>
            <person name="Nishiyama T."/>
            <person name="Sese J."/>
            <person name="O'Brien M.J."/>
            <person name="Copetti D."/>
            <person name="Mohd Noor M.I."/>
            <person name="Ong R.C."/>
            <person name="Putra M."/>
            <person name="Sireger I.Z."/>
            <person name="Indrioko S."/>
            <person name="Kosugi Y."/>
            <person name="Izuno A."/>
            <person name="Isagi Y."/>
            <person name="Lee S.L."/>
            <person name="Shimizu K.K."/>
        </authorList>
    </citation>
    <scope>NUCLEOTIDE SEQUENCE [LARGE SCALE GENOMIC DNA]</scope>
    <source>
        <strain evidence="1">214</strain>
    </source>
</reference>
<dbReference type="Proteomes" id="UP001054252">
    <property type="component" value="Unassembled WGS sequence"/>
</dbReference>
<organism evidence="1 2">
    <name type="scientific">Rubroshorea leprosula</name>
    <dbReference type="NCBI Taxonomy" id="152421"/>
    <lineage>
        <taxon>Eukaryota</taxon>
        <taxon>Viridiplantae</taxon>
        <taxon>Streptophyta</taxon>
        <taxon>Embryophyta</taxon>
        <taxon>Tracheophyta</taxon>
        <taxon>Spermatophyta</taxon>
        <taxon>Magnoliopsida</taxon>
        <taxon>eudicotyledons</taxon>
        <taxon>Gunneridae</taxon>
        <taxon>Pentapetalae</taxon>
        <taxon>rosids</taxon>
        <taxon>malvids</taxon>
        <taxon>Malvales</taxon>
        <taxon>Dipterocarpaceae</taxon>
        <taxon>Rubroshorea</taxon>
    </lineage>
</organism>
<name>A0AAV5KSP3_9ROSI</name>
<evidence type="ECO:0000313" key="2">
    <source>
        <dbReference type="Proteomes" id="UP001054252"/>
    </source>
</evidence>
<protein>
    <submittedName>
        <fullName evidence="1">Uncharacterized protein</fullName>
    </submittedName>
</protein>
<sequence>MPMHACSDGTVHNFDNYMNIRAVDMLPAIQADSVNAVFTQELGVVIGETQLEDFLSQIS</sequence>
<accession>A0AAV5KSP3</accession>
<dbReference type="AlphaFoldDB" id="A0AAV5KSP3"/>
<evidence type="ECO:0000313" key="1">
    <source>
        <dbReference type="EMBL" id="GKV27583.1"/>
    </source>
</evidence>
<gene>
    <name evidence="1" type="ORF">SLEP1_g36743</name>
</gene>
<dbReference type="EMBL" id="BPVZ01000076">
    <property type="protein sequence ID" value="GKV27583.1"/>
    <property type="molecule type" value="Genomic_DNA"/>
</dbReference>
<keyword evidence="2" id="KW-1185">Reference proteome</keyword>
<proteinExistence type="predicted"/>
<comment type="caution">
    <text evidence="1">The sequence shown here is derived from an EMBL/GenBank/DDBJ whole genome shotgun (WGS) entry which is preliminary data.</text>
</comment>